<feature type="binding site" evidence="5">
    <location>
        <position position="144"/>
    </location>
    <ligand>
        <name>Fe cation</name>
        <dbReference type="ChEBI" id="CHEBI:24875"/>
    </ligand>
</feature>
<dbReference type="FunFam" id="3.90.45.10:FF:000003">
    <property type="entry name" value="Peptide deformylase"/>
    <property type="match status" value="1"/>
</dbReference>
<feature type="active site" evidence="5">
    <location>
        <position position="141"/>
    </location>
</feature>
<dbReference type="InterPro" id="IPR023635">
    <property type="entry name" value="Peptide_deformylase"/>
</dbReference>
<evidence type="ECO:0000256" key="3">
    <source>
        <dbReference type="ARBA" id="ARBA00022801"/>
    </source>
</evidence>
<dbReference type="PIRSF" id="PIRSF004749">
    <property type="entry name" value="Pep_def"/>
    <property type="match status" value="1"/>
</dbReference>
<dbReference type="Proteomes" id="UP000236199">
    <property type="component" value="Unassembled WGS sequence"/>
</dbReference>
<reference evidence="6 7" key="1">
    <citation type="submission" date="2013-12" db="EMBL/GenBank/DDBJ databases">
        <title>Comparative genomics of Petrotoga isolates.</title>
        <authorList>
            <person name="Nesbo C.L."/>
            <person name="Charchuk R."/>
            <person name="Chow K."/>
        </authorList>
    </citation>
    <scope>NUCLEOTIDE SEQUENCE [LARGE SCALE GENOMIC DNA]</scope>
    <source>
        <strain evidence="6 7">DSM 10691</strain>
    </source>
</reference>
<dbReference type="HAMAP" id="MF_00163">
    <property type="entry name" value="Pep_deformylase"/>
    <property type="match status" value="1"/>
</dbReference>
<feature type="binding site" evidence="5">
    <location>
        <position position="98"/>
    </location>
    <ligand>
        <name>Fe cation</name>
        <dbReference type="ChEBI" id="CHEBI:24875"/>
    </ligand>
</feature>
<dbReference type="PANTHER" id="PTHR10458">
    <property type="entry name" value="PEPTIDE DEFORMYLASE"/>
    <property type="match status" value="1"/>
</dbReference>
<dbReference type="InterPro" id="IPR036821">
    <property type="entry name" value="Peptide_deformylase_sf"/>
</dbReference>
<dbReference type="EC" id="3.5.1.88" evidence="5"/>
<gene>
    <name evidence="5" type="primary">def</name>
    <name evidence="6" type="ORF">X928_02410</name>
</gene>
<comment type="catalytic activity">
    <reaction evidence="5">
        <text>N-terminal N-formyl-L-methionyl-[peptide] + H2O = N-terminal L-methionyl-[peptide] + formate</text>
        <dbReference type="Rhea" id="RHEA:24420"/>
        <dbReference type="Rhea" id="RHEA-COMP:10639"/>
        <dbReference type="Rhea" id="RHEA-COMP:10640"/>
        <dbReference type="ChEBI" id="CHEBI:15377"/>
        <dbReference type="ChEBI" id="CHEBI:15740"/>
        <dbReference type="ChEBI" id="CHEBI:49298"/>
        <dbReference type="ChEBI" id="CHEBI:64731"/>
        <dbReference type="EC" id="3.5.1.88"/>
    </reaction>
</comment>
<keyword evidence="2 5" id="KW-0479">Metal-binding</keyword>
<evidence type="ECO:0000313" key="6">
    <source>
        <dbReference type="EMBL" id="PNS01704.1"/>
    </source>
</evidence>
<comment type="function">
    <text evidence="5">Removes the formyl group from the N-terminal Met of newly synthesized proteins. Requires at least a dipeptide for an efficient rate of reaction. N-terminal L-methionine is a prerequisite for activity but the enzyme has broad specificity at other positions.</text>
</comment>
<evidence type="ECO:0000256" key="4">
    <source>
        <dbReference type="ARBA" id="ARBA00022917"/>
    </source>
</evidence>
<evidence type="ECO:0000313" key="7">
    <source>
        <dbReference type="Proteomes" id="UP000236199"/>
    </source>
</evidence>
<protein>
    <recommendedName>
        <fullName evidence="5">Peptide deformylase</fullName>
        <shortName evidence="5">PDF</shortName>
        <ecNumber evidence="5">3.5.1.88</ecNumber>
    </recommendedName>
    <alternativeName>
        <fullName evidence="5">Polypeptide deformylase</fullName>
    </alternativeName>
</protein>
<dbReference type="EMBL" id="AZRM01000011">
    <property type="protein sequence ID" value="PNS01704.1"/>
    <property type="molecule type" value="Genomic_DNA"/>
</dbReference>
<dbReference type="SUPFAM" id="SSF56420">
    <property type="entry name" value="Peptide deformylase"/>
    <property type="match status" value="1"/>
</dbReference>
<dbReference type="NCBIfam" id="NF001159">
    <property type="entry name" value="PRK00150.1-3"/>
    <property type="match status" value="1"/>
</dbReference>
<dbReference type="OrthoDB" id="9784988at2"/>
<dbReference type="RefSeq" id="WP_103078302.1">
    <property type="nucleotide sequence ID" value="NZ_AZRM01000011.1"/>
</dbReference>
<keyword evidence="5" id="KW-0408">Iron</keyword>
<dbReference type="Gene3D" id="3.90.45.10">
    <property type="entry name" value="Peptide deformylase"/>
    <property type="match status" value="1"/>
</dbReference>
<dbReference type="AlphaFoldDB" id="A0A2K1PFW9"/>
<keyword evidence="4 5" id="KW-0648">Protein biosynthesis</keyword>
<dbReference type="GO" id="GO:0006412">
    <property type="term" value="P:translation"/>
    <property type="evidence" value="ECO:0007669"/>
    <property type="project" value="UniProtKB-UniRule"/>
</dbReference>
<sequence length="186" mass="21203">MEIRLIGDPVLRKRAKKVEKIDENLKDVIDEMFSTMYLYDGVGLAAPQVGISLRFFIMDSRENEGDSLTANKEKGKKVVINPEIIEFVGEEVSFEEGCLSIPDIFEDVVRPEGVKVRYQDLSGNIIEEELHGYQARIFQHETDHLDGILFTDKLPIVKKARLKKELNKLIEKGKKRALELGEAIKT</sequence>
<dbReference type="GO" id="GO:0042586">
    <property type="term" value="F:peptide deformylase activity"/>
    <property type="evidence" value="ECO:0007669"/>
    <property type="project" value="UniProtKB-UniRule"/>
</dbReference>
<comment type="similarity">
    <text evidence="1 5">Belongs to the polypeptide deformylase family.</text>
</comment>
<dbReference type="NCBIfam" id="TIGR00079">
    <property type="entry name" value="pept_deformyl"/>
    <property type="match status" value="1"/>
</dbReference>
<dbReference type="PANTHER" id="PTHR10458:SF22">
    <property type="entry name" value="PEPTIDE DEFORMYLASE"/>
    <property type="match status" value="1"/>
</dbReference>
<dbReference type="CDD" id="cd00487">
    <property type="entry name" value="Pep_deformylase"/>
    <property type="match status" value="1"/>
</dbReference>
<keyword evidence="3 5" id="KW-0378">Hydrolase</keyword>
<evidence type="ECO:0000256" key="5">
    <source>
        <dbReference type="HAMAP-Rule" id="MF_00163"/>
    </source>
</evidence>
<proteinExistence type="inferred from homology"/>
<evidence type="ECO:0000256" key="2">
    <source>
        <dbReference type="ARBA" id="ARBA00022723"/>
    </source>
</evidence>
<dbReference type="GO" id="GO:0046872">
    <property type="term" value="F:metal ion binding"/>
    <property type="evidence" value="ECO:0007669"/>
    <property type="project" value="UniProtKB-KW"/>
</dbReference>
<keyword evidence="7" id="KW-1185">Reference proteome</keyword>
<accession>A0A2K1PFW9</accession>
<dbReference type="Pfam" id="PF01327">
    <property type="entry name" value="Pep_deformylase"/>
    <property type="match status" value="1"/>
</dbReference>
<organism evidence="6 7">
    <name type="scientific">Petrotoga miotherma DSM 10691</name>
    <dbReference type="NCBI Taxonomy" id="1434326"/>
    <lineage>
        <taxon>Bacteria</taxon>
        <taxon>Thermotogati</taxon>
        <taxon>Thermotogota</taxon>
        <taxon>Thermotogae</taxon>
        <taxon>Petrotogales</taxon>
        <taxon>Petrotogaceae</taxon>
        <taxon>Petrotoga</taxon>
    </lineage>
</organism>
<evidence type="ECO:0000256" key="1">
    <source>
        <dbReference type="ARBA" id="ARBA00010759"/>
    </source>
</evidence>
<dbReference type="PRINTS" id="PR01576">
    <property type="entry name" value="PDEFORMYLASE"/>
</dbReference>
<comment type="cofactor">
    <cofactor evidence="5">
        <name>Fe(2+)</name>
        <dbReference type="ChEBI" id="CHEBI:29033"/>
    </cofactor>
    <text evidence="5">Binds 1 Fe(2+) ion.</text>
</comment>
<feature type="binding site" evidence="5">
    <location>
        <position position="140"/>
    </location>
    <ligand>
        <name>Fe cation</name>
        <dbReference type="ChEBI" id="CHEBI:24875"/>
    </ligand>
</feature>
<name>A0A2K1PFW9_9BACT</name>
<comment type="caution">
    <text evidence="6">The sequence shown here is derived from an EMBL/GenBank/DDBJ whole genome shotgun (WGS) entry which is preliminary data.</text>
</comment>